<accession>A0ABM5N4D1</accession>
<organism evidence="2 3">
    <name type="scientific">Emticicia oligotrophica (strain DSM 17448 / CIP 109782 / MTCC 6937 / GPTSA100-15)</name>
    <dbReference type="NCBI Taxonomy" id="929562"/>
    <lineage>
        <taxon>Bacteria</taxon>
        <taxon>Pseudomonadati</taxon>
        <taxon>Bacteroidota</taxon>
        <taxon>Cytophagia</taxon>
        <taxon>Cytophagales</taxon>
        <taxon>Leadbetterellaceae</taxon>
        <taxon>Emticicia</taxon>
    </lineage>
</organism>
<dbReference type="Proteomes" id="UP000002875">
    <property type="component" value="Chromosome"/>
</dbReference>
<name>A0ABM5N4D1_EMTOG</name>
<evidence type="ECO:0000313" key="3">
    <source>
        <dbReference type="Proteomes" id="UP000002875"/>
    </source>
</evidence>
<feature type="region of interest" description="Disordered" evidence="1">
    <location>
        <begin position="46"/>
        <end position="78"/>
    </location>
</feature>
<dbReference type="PROSITE" id="PS00018">
    <property type="entry name" value="EF_HAND_1"/>
    <property type="match status" value="1"/>
</dbReference>
<gene>
    <name evidence="2" type="ordered locus">Emtol_3240</name>
</gene>
<evidence type="ECO:0000256" key="1">
    <source>
        <dbReference type="SAM" id="MobiDB-lite"/>
    </source>
</evidence>
<protein>
    <recommendedName>
        <fullName evidence="4">DUF4834 domain-containing protein</fullName>
    </recommendedName>
</protein>
<dbReference type="EMBL" id="CP002961">
    <property type="protein sequence ID" value="AFK04369.1"/>
    <property type="molecule type" value="Genomic_DNA"/>
</dbReference>
<dbReference type="InterPro" id="IPR018247">
    <property type="entry name" value="EF_Hand_1_Ca_BS"/>
</dbReference>
<reference evidence="2 3" key="1">
    <citation type="submission" date="2011-07" db="EMBL/GenBank/DDBJ databases">
        <title>The complete genome of chromosome of Emticicia oligotrophica DSM 17448.</title>
        <authorList>
            <consortium name="US DOE Joint Genome Institute (JGI-PGF)"/>
            <person name="Lucas S."/>
            <person name="Han J."/>
            <person name="Lapidus A."/>
            <person name="Bruce D."/>
            <person name="Goodwin L."/>
            <person name="Pitluck S."/>
            <person name="Peters L."/>
            <person name="Kyrpides N."/>
            <person name="Mavromatis K."/>
            <person name="Ivanova N."/>
            <person name="Ovchinnikova G."/>
            <person name="Teshima H."/>
            <person name="Detter J.C."/>
            <person name="Tapia R."/>
            <person name="Han C."/>
            <person name="Land M."/>
            <person name="Hauser L."/>
            <person name="Markowitz V."/>
            <person name="Cheng J.-F."/>
            <person name="Hugenholtz P."/>
            <person name="Woyke T."/>
            <person name="Wu D."/>
            <person name="Tindall B."/>
            <person name="Pomrenke H."/>
            <person name="Brambilla E."/>
            <person name="Klenk H.-P."/>
            <person name="Eisen J.A."/>
        </authorList>
    </citation>
    <scope>NUCLEOTIDE SEQUENCE [LARGE SCALE GENOMIC DNA]</scope>
    <source>
        <strain evidence="2 3">DSM 17448</strain>
    </source>
</reference>
<sequence length="78" mass="9129">MFKYILILFLLIAFVPGIRSFLFELLVGRQIAKEQKRYNDFMEKERGKEGEVKVKSTGTNQKGKDFDGGQYVDYEEVK</sequence>
<dbReference type="RefSeq" id="WP_015030063.1">
    <property type="nucleotide sequence ID" value="NC_018748.1"/>
</dbReference>
<evidence type="ECO:0000313" key="2">
    <source>
        <dbReference type="EMBL" id="AFK04369.1"/>
    </source>
</evidence>
<keyword evidence="3" id="KW-1185">Reference proteome</keyword>
<proteinExistence type="predicted"/>
<evidence type="ECO:0008006" key="4">
    <source>
        <dbReference type="Google" id="ProtNLM"/>
    </source>
</evidence>